<dbReference type="InterPro" id="IPR051011">
    <property type="entry name" value="Metal_resp_trans_reg"/>
</dbReference>
<comment type="caution">
    <text evidence="5">The sequence shown here is derived from an EMBL/GenBank/DDBJ whole genome shotgun (WGS) entry which is preliminary data.</text>
</comment>
<gene>
    <name evidence="5" type="ORF">LX83_000692</name>
</gene>
<sequence>MSTPPALTGLRALAHPVRLRILSLLTGTAMSAADVARELGANQANISYHLRQLHKVGLVDVVDQVRIRGGLAKRYRHDPDSGPLPRPSDRQDHLLFASAMAEELRRRSGQRLLDAPASTTDAELWLPAEQWRELVAKANELGELLHRAAQPPGSPGAVRTSATIALFTMAPTGQRATGETDGGSA</sequence>
<dbReference type="PANTHER" id="PTHR43132">
    <property type="entry name" value="ARSENICAL RESISTANCE OPERON REPRESSOR ARSR-RELATED"/>
    <property type="match status" value="1"/>
</dbReference>
<reference evidence="5" key="1">
    <citation type="submission" date="2022-06" db="EMBL/GenBank/DDBJ databases">
        <title>Genomic Encyclopedia of Archaeal and Bacterial Type Strains, Phase II (KMG-II): from individual species to whole genera.</title>
        <authorList>
            <person name="Goeker M."/>
        </authorList>
    </citation>
    <scope>NUCLEOTIDE SEQUENCE</scope>
    <source>
        <strain evidence="5">DSM 43935</strain>
    </source>
</reference>
<dbReference type="Proteomes" id="UP001206128">
    <property type="component" value="Unassembled WGS sequence"/>
</dbReference>
<dbReference type="PROSITE" id="PS50987">
    <property type="entry name" value="HTH_ARSR_2"/>
    <property type="match status" value="1"/>
</dbReference>
<dbReference type="PANTHER" id="PTHR43132:SF2">
    <property type="entry name" value="ARSENICAL RESISTANCE OPERON REPRESSOR ARSR-RELATED"/>
    <property type="match status" value="1"/>
</dbReference>
<accession>A0AAE3KEF6</accession>
<dbReference type="SUPFAM" id="SSF46785">
    <property type="entry name" value="Winged helix' DNA-binding domain"/>
    <property type="match status" value="1"/>
</dbReference>
<dbReference type="PRINTS" id="PR00778">
    <property type="entry name" value="HTHARSR"/>
</dbReference>
<evidence type="ECO:0000256" key="2">
    <source>
        <dbReference type="ARBA" id="ARBA00023125"/>
    </source>
</evidence>
<dbReference type="GO" id="GO:0003677">
    <property type="term" value="F:DNA binding"/>
    <property type="evidence" value="ECO:0007669"/>
    <property type="project" value="UniProtKB-KW"/>
</dbReference>
<keyword evidence="3" id="KW-0804">Transcription</keyword>
<organism evidence="5 6">
    <name type="scientific">Goodfellowiella coeruleoviolacea</name>
    <dbReference type="NCBI Taxonomy" id="334858"/>
    <lineage>
        <taxon>Bacteria</taxon>
        <taxon>Bacillati</taxon>
        <taxon>Actinomycetota</taxon>
        <taxon>Actinomycetes</taxon>
        <taxon>Pseudonocardiales</taxon>
        <taxon>Pseudonocardiaceae</taxon>
        <taxon>Goodfellowiella</taxon>
    </lineage>
</organism>
<evidence type="ECO:0000256" key="3">
    <source>
        <dbReference type="ARBA" id="ARBA00023163"/>
    </source>
</evidence>
<proteinExistence type="predicted"/>
<dbReference type="RefSeq" id="WP_253766840.1">
    <property type="nucleotide sequence ID" value="NZ_JAMTCK010000001.1"/>
</dbReference>
<feature type="domain" description="HTH arsR-type" evidence="4">
    <location>
        <begin position="1"/>
        <end position="93"/>
    </location>
</feature>
<dbReference type="InterPro" id="IPR036390">
    <property type="entry name" value="WH_DNA-bd_sf"/>
</dbReference>
<dbReference type="Pfam" id="PF12840">
    <property type="entry name" value="HTH_20"/>
    <property type="match status" value="1"/>
</dbReference>
<dbReference type="Gene3D" id="1.10.10.10">
    <property type="entry name" value="Winged helix-like DNA-binding domain superfamily/Winged helix DNA-binding domain"/>
    <property type="match status" value="1"/>
</dbReference>
<dbReference type="InterPro" id="IPR036388">
    <property type="entry name" value="WH-like_DNA-bd_sf"/>
</dbReference>
<evidence type="ECO:0000313" key="6">
    <source>
        <dbReference type="Proteomes" id="UP001206128"/>
    </source>
</evidence>
<evidence type="ECO:0000256" key="1">
    <source>
        <dbReference type="ARBA" id="ARBA00023015"/>
    </source>
</evidence>
<keyword evidence="6" id="KW-1185">Reference proteome</keyword>
<dbReference type="InterPro" id="IPR011991">
    <property type="entry name" value="ArsR-like_HTH"/>
</dbReference>
<evidence type="ECO:0000313" key="5">
    <source>
        <dbReference type="EMBL" id="MCP2163852.1"/>
    </source>
</evidence>
<evidence type="ECO:0000259" key="4">
    <source>
        <dbReference type="PROSITE" id="PS50987"/>
    </source>
</evidence>
<keyword evidence="2" id="KW-0238">DNA-binding</keyword>
<dbReference type="EMBL" id="JAMTCK010000001">
    <property type="protein sequence ID" value="MCP2163852.1"/>
    <property type="molecule type" value="Genomic_DNA"/>
</dbReference>
<dbReference type="GO" id="GO:0003700">
    <property type="term" value="F:DNA-binding transcription factor activity"/>
    <property type="evidence" value="ECO:0007669"/>
    <property type="project" value="InterPro"/>
</dbReference>
<dbReference type="CDD" id="cd00090">
    <property type="entry name" value="HTH_ARSR"/>
    <property type="match status" value="1"/>
</dbReference>
<protein>
    <submittedName>
        <fullName evidence="5">Helix-turn-helix domain-containing protein</fullName>
    </submittedName>
</protein>
<dbReference type="AlphaFoldDB" id="A0AAE3KEF6"/>
<dbReference type="InterPro" id="IPR001845">
    <property type="entry name" value="HTH_ArsR_DNA-bd_dom"/>
</dbReference>
<keyword evidence="1" id="KW-0805">Transcription regulation</keyword>
<dbReference type="SMART" id="SM00418">
    <property type="entry name" value="HTH_ARSR"/>
    <property type="match status" value="1"/>
</dbReference>
<name>A0AAE3KEF6_9PSEU</name>